<accession>A0A5C1I0H4</accession>
<evidence type="ECO:0000259" key="1">
    <source>
        <dbReference type="PROSITE" id="PS51820"/>
    </source>
</evidence>
<evidence type="ECO:0000313" key="2">
    <source>
        <dbReference type="EMBL" id="QEM11384.1"/>
    </source>
</evidence>
<dbReference type="OrthoDB" id="792783at2"/>
<dbReference type="InterPro" id="IPR011658">
    <property type="entry name" value="PA14_dom"/>
</dbReference>
<protein>
    <recommendedName>
        <fullName evidence="1">PA14 domain-containing protein</fullName>
    </recommendedName>
</protein>
<dbReference type="SMART" id="SM00758">
    <property type="entry name" value="PA14"/>
    <property type="match status" value="1"/>
</dbReference>
<reference evidence="2" key="1">
    <citation type="submission" date="2019-08" db="EMBL/GenBank/DDBJ databases">
        <title>Comparative genome analysis confer to the adaptation heavy metal polluted environment.</title>
        <authorList>
            <person name="Li Y."/>
        </authorList>
    </citation>
    <scope>NUCLEOTIDE SEQUENCE [LARGE SCALE GENOMIC DNA]</scope>
    <source>
        <strain evidence="2">P1</strain>
    </source>
</reference>
<organism evidence="2 3">
    <name type="scientific">Mucilaginibacter rubeus</name>
    <dbReference type="NCBI Taxonomy" id="2027860"/>
    <lineage>
        <taxon>Bacteria</taxon>
        <taxon>Pseudomonadati</taxon>
        <taxon>Bacteroidota</taxon>
        <taxon>Sphingobacteriia</taxon>
        <taxon>Sphingobacteriales</taxon>
        <taxon>Sphingobacteriaceae</taxon>
        <taxon>Mucilaginibacter</taxon>
    </lineage>
</organism>
<dbReference type="Pfam" id="PF07691">
    <property type="entry name" value="PA14"/>
    <property type="match status" value="1"/>
</dbReference>
<dbReference type="AlphaFoldDB" id="A0A5C1I0H4"/>
<name>A0A5C1I0H4_9SPHI</name>
<dbReference type="InterPro" id="IPR037524">
    <property type="entry name" value="PA14/GLEYA"/>
</dbReference>
<dbReference type="PROSITE" id="PS51257">
    <property type="entry name" value="PROKAR_LIPOPROTEIN"/>
    <property type="match status" value="1"/>
</dbReference>
<feature type="domain" description="PA14" evidence="1">
    <location>
        <begin position="324"/>
        <end position="473"/>
    </location>
</feature>
<keyword evidence="3" id="KW-1185">Reference proteome</keyword>
<dbReference type="Proteomes" id="UP000251402">
    <property type="component" value="Chromosome"/>
</dbReference>
<dbReference type="KEGG" id="mrub:DEO27_015570"/>
<gene>
    <name evidence="2" type="ORF">DEO27_015570</name>
</gene>
<dbReference type="EMBL" id="CP043450">
    <property type="protein sequence ID" value="QEM11384.1"/>
    <property type="molecule type" value="Genomic_DNA"/>
</dbReference>
<proteinExistence type="predicted"/>
<dbReference type="PROSITE" id="PS51820">
    <property type="entry name" value="PA14"/>
    <property type="match status" value="1"/>
</dbReference>
<dbReference type="SUPFAM" id="SSF56988">
    <property type="entry name" value="Anthrax protective antigen"/>
    <property type="match status" value="1"/>
</dbReference>
<dbReference type="Gene3D" id="3.90.182.10">
    <property type="entry name" value="Toxin - Anthrax Protective Antigen,domain 1"/>
    <property type="match status" value="1"/>
</dbReference>
<sequence length="478" mass="52060">MMKKYRYVLFIGLIVLIAGACRQNNLDELKAIQNTDRNVSGAGADANGVAAGNEIVKVPFKISLSGPATKAFQVGITFNNDTVSKLIANGTLKNTAMLPAGAIDYDGVINVAFGADTASSVASVRLSAIEANYGKNVAFAFKLTDPGKGNQIKGSQSNILVVLDTKTLIKESDIHYVSLLNGGGILNVDYQKNYTTSPAGITIPLTINLAGVPAGAFNVNVKLNMDTIADLVSKKVLPDNTIALKPDQYNIDTLIRVNSNASTAVIRLSIGWPVFDANIAANKRFGFVVSLVNPSKHILHPTNSKMIVLVQPEVNLDNNSYITGNGTGLKAEYFSNNQQLDFDGRKPDLVQIEPTIDWPNDGVWQAAIPSISHDNFSTRWTGEFLAPVRGEYVFWQNEWDDGSRLYIDGKAIINDFTTEWDKDSRTAKIFLERGKRYKIEADHRENVGGQRARLTFEVPSAGINGRRIVPQSQLFPAP</sequence>
<evidence type="ECO:0000313" key="3">
    <source>
        <dbReference type="Proteomes" id="UP000251402"/>
    </source>
</evidence>